<sequence length="343" mass="38482">MGCLKLHTYTHLHIAHTSNTEHSREKKSDAGRYQYKYNGVELQTELGLNMYAMEMRQYDPAIARWVVQDPITHHSMSPYTAFDNNPTYWKDPSGADGEHYNWNTGQYNDGDGNVISFGDAMAAYGMNSDGSRCEKCEETIANAKKMIKNARSVGMNFAADNMAFFLSGKGGEKLISSEFLMSNQSVRTGILQNILKLFDKKFNKMINDLKLGKTINLSGEWTSSYYAGNNELDLLYGSGGYTISTKVNLKITRGETSFFNGYTISGSIDVSYFDEYNWDPGKGDYVPGIGYTDDNDFDELTYFNKAANFDMKSNWNINISNWSWLASGIQGGIFNIVGGEISH</sequence>
<dbReference type="RefSeq" id="WP_236457721.1">
    <property type="nucleotide sequence ID" value="NZ_CBCSGE010000057.1"/>
</dbReference>
<dbReference type="Gene3D" id="2.180.10.10">
    <property type="entry name" value="RHS repeat-associated core"/>
    <property type="match status" value="1"/>
</dbReference>
<dbReference type="PANTHER" id="PTHR32305:SF15">
    <property type="entry name" value="PROTEIN RHSA-RELATED"/>
    <property type="match status" value="1"/>
</dbReference>
<dbReference type="Proteomes" id="UP001589607">
    <property type="component" value="Unassembled WGS sequence"/>
</dbReference>
<accession>A0ABV5GPQ7</accession>
<reference evidence="1 2" key="1">
    <citation type="submission" date="2024-09" db="EMBL/GenBank/DDBJ databases">
        <authorList>
            <person name="Sun Q."/>
            <person name="Mori K."/>
        </authorList>
    </citation>
    <scope>NUCLEOTIDE SEQUENCE [LARGE SCALE GENOMIC DNA]</scope>
    <source>
        <strain evidence="1 2">CECT 7955</strain>
    </source>
</reference>
<dbReference type="NCBIfam" id="TIGR03696">
    <property type="entry name" value="Rhs_assc_core"/>
    <property type="match status" value="1"/>
</dbReference>
<keyword evidence="2" id="KW-1185">Reference proteome</keyword>
<evidence type="ECO:0000313" key="1">
    <source>
        <dbReference type="EMBL" id="MFB9097369.1"/>
    </source>
</evidence>
<organism evidence="1 2">
    <name type="scientific">Flavobacterium jumunjinense</name>
    <dbReference type="NCBI Taxonomy" id="998845"/>
    <lineage>
        <taxon>Bacteria</taxon>
        <taxon>Pseudomonadati</taxon>
        <taxon>Bacteroidota</taxon>
        <taxon>Flavobacteriia</taxon>
        <taxon>Flavobacteriales</taxon>
        <taxon>Flavobacteriaceae</taxon>
        <taxon>Flavobacterium</taxon>
    </lineage>
</organism>
<dbReference type="PANTHER" id="PTHR32305">
    <property type="match status" value="1"/>
</dbReference>
<comment type="caution">
    <text evidence="1">The sequence shown here is derived from an EMBL/GenBank/DDBJ whole genome shotgun (WGS) entry which is preliminary data.</text>
</comment>
<dbReference type="InterPro" id="IPR022385">
    <property type="entry name" value="Rhs_assc_core"/>
</dbReference>
<dbReference type="InterPro" id="IPR050708">
    <property type="entry name" value="T6SS_VgrG/RHS"/>
</dbReference>
<protein>
    <submittedName>
        <fullName evidence="1">RHS repeat-associated core domain-containing protein</fullName>
    </submittedName>
</protein>
<dbReference type="EMBL" id="JBHMEY010000042">
    <property type="protein sequence ID" value="MFB9097369.1"/>
    <property type="molecule type" value="Genomic_DNA"/>
</dbReference>
<name>A0ABV5GPQ7_9FLAO</name>
<evidence type="ECO:0000313" key="2">
    <source>
        <dbReference type="Proteomes" id="UP001589607"/>
    </source>
</evidence>
<gene>
    <name evidence="1" type="ORF">ACFFVF_12650</name>
</gene>
<proteinExistence type="predicted"/>